<evidence type="ECO:0000313" key="2">
    <source>
        <dbReference type="Proteomes" id="UP001165186"/>
    </source>
</evidence>
<protein>
    <submittedName>
        <fullName evidence="1">Uncharacterized protein</fullName>
    </submittedName>
</protein>
<name>A0ACB5SEE4_9PEZI</name>
<evidence type="ECO:0000313" key="1">
    <source>
        <dbReference type="EMBL" id="GME37252.1"/>
    </source>
</evidence>
<accession>A0ACB5SEE4</accession>
<proteinExistence type="predicted"/>
<comment type="caution">
    <text evidence="1">The sequence shown here is derived from an EMBL/GenBank/DDBJ whole genome shotgun (WGS) entry which is preliminary data.</text>
</comment>
<gene>
    <name evidence="1" type="primary">g10957</name>
    <name evidence="1" type="ORF">NpPPO83_00010957</name>
</gene>
<reference evidence="1" key="1">
    <citation type="submission" date="2024-09" db="EMBL/GenBank/DDBJ databases">
        <title>Draft Genome Sequences of Neofusicoccum parvum.</title>
        <authorList>
            <person name="Ashida A."/>
            <person name="Camagna M."/>
            <person name="Tanaka A."/>
            <person name="Takemoto D."/>
        </authorList>
    </citation>
    <scope>NUCLEOTIDE SEQUENCE</scope>
    <source>
        <strain evidence="1">PPO83</strain>
    </source>
</reference>
<dbReference type="Proteomes" id="UP001165186">
    <property type="component" value="Unassembled WGS sequence"/>
</dbReference>
<sequence>MTALEDFMSDCQPAGFGFQGEEKYDENVRRAWAMDASRFATNVCPYALGIVDRIEQLLLPNVDGIGRGGVKDGGYIRAERYKINVYKGPSDFFKSHIDTPRAKNQFGSLVLCLPSKHKGGQLIVNHVGSSIRYDWDKTQASQALQWAALYSDCEHEVLEVTSGYRVTLTFNLYYEPRASRGGDPLSGLRSKPAPVDITSLAPYGVLQELLQDQEWMTNGGNLGIYCAHAYPTTTSNVKDVYPRQSDPPPDPLPSDAITALKGTDASIYAVLYFLGLNVSLKPVIQKPETGPLKYHEDDEFPLEVASVEPGMVMTSREVYKDSDELVYDIGEKLDPVVWVNTALWKSLAFIHGYEGNEPEPPGITYSYMSLVAAIPPAAERINKPKRQKKGRDN</sequence>
<dbReference type="EMBL" id="BSXG01000318">
    <property type="protein sequence ID" value="GME37252.1"/>
    <property type="molecule type" value="Genomic_DNA"/>
</dbReference>
<organism evidence="1 2">
    <name type="scientific">Neofusicoccum parvum</name>
    <dbReference type="NCBI Taxonomy" id="310453"/>
    <lineage>
        <taxon>Eukaryota</taxon>
        <taxon>Fungi</taxon>
        <taxon>Dikarya</taxon>
        <taxon>Ascomycota</taxon>
        <taxon>Pezizomycotina</taxon>
        <taxon>Dothideomycetes</taxon>
        <taxon>Dothideomycetes incertae sedis</taxon>
        <taxon>Botryosphaeriales</taxon>
        <taxon>Botryosphaeriaceae</taxon>
        <taxon>Neofusicoccum</taxon>
    </lineage>
</organism>
<keyword evidence="2" id="KW-1185">Reference proteome</keyword>